<keyword evidence="2" id="KW-0472">Membrane</keyword>
<evidence type="ECO:0000313" key="4">
    <source>
        <dbReference type="Proteomes" id="UP000297741"/>
    </source>
</evidence>
<accession>A0ABY2KUU0</accession>
<keyword evidence="2" id="KW-1133">Transmembrane helix</keyword>
<dbReference type="EMBL" id="RPEM01000001">
    <property type="protein sequence ID" value="TGD45211.1"/>
    <property type="molecule type" value="Genomic_DNA"/>
</dbReference>
<comment type="caution">
    <text evidence="3">The sequence shown here is derived from an EMBL/GenBank/DDBJ whole genome shotgun (WGS) entry which is preliminary data.</text>
</comment>
<evidence type="ECO:0000313" key="3">
    <source>
        <dbReference type="EMBL" id="TGD45211.1"/>
    </source>
</evidence>
<keyword evidence="2" id="KW-0812">Transmembrane</keyword>
<name>A0ABY2KUU0_9RHOB</name>
<keyword evidence="4" id="KW-1185">Reference proteome</keyword>
<reference evidence="3 4" key="1">
    <citation type="submission" date="2018-11" db="EMBL/GenBank/DDBJ databases">
        <title>Tabrizicola sp. isolated from sediment of alpine lake.</title>
        <authorList>
            <person name="Liu Z."/>
        </authorList>
    </citation>
    <scope>NUCLEOTIDE SEQUENCE [LARGE SCALE GENOMIC DNA]</scope>
    <source>
        <strain evidence="3 4">DRYC-M-16</strain>
    </source>
</reference>
<dbReference type="RefSeq" id="WP_135428587.1">
    <property type="nucleotide sequence ID" value="NZ_RPEM01000001.1"/>
</dbReference>
<evidence type="ECO:0008006" key="5">
    <source>
        <dbReference type="Google" id="ProtNLM"/>
    </source>
</evidence>
<sequence length="1128" mass="116329">MTDLSAQDKPVAGDTGAGAPQPRPGLPRSPLRRAGRTGLVSVLVLAVVAALSLLAVLALTGKPIRLPVWTVAEIETRANAALQDALPGAAVSVGGIEIMLDPDWTPRLRLEDLRLLQGPGNTVMALPDLRMNFDAQALMSERVLRPASLRIIGGAVVLKRRADGSLDLQIGTGAAPPISSLSDLFAQIDRALEAPLLSRLRRIEAQGASLTLIDARLNRTWTVGDGRITLENRADVLAAEIGLSLASDSGAPAQALVTMIRPKGQAVLRVSATVDGVAAADIAAQTPVLGVLGVLDAPISGQISAELTAEGLTALSAQMALGAGALQPDPATKAIGFDGAALTLGYDPARGRVMIGDLSVEGPTLRLKASGHSYLLGDAGDILTGPLGQRLPAGFLGQVQISDAQIDPEGLFDRPLRFSAGAMDARLTLDPFRLEIGQVSLIEETGRRLTLAGGVEALAAGWQVALDLTLDAIAHDRLLQIWPKSAVPRTRDWVGQNVAQGLLTDVKAALRITPGAEPRLALGYEFDEAEVRFLRTLPPIRNGRGRSSIEGTAYTVVLDGGTVDAPSGGQIDATGSVFSVPDVTAKPARADIRLRTESSLTAALSLLDLPPFGFMTKAGRGPDLGQGRAVMDTRLSLPLVRRVELEDVDYAVTGQILGLSSDVLVPGRTITAEGLALTADPTGLRIEGPGRIGQVPFDVAFTQGFGPDQRGKSRIEGTASLSPETVAEFGLGLPQGMVSGAGSADVAIDLTRDAPGRLRLTSDLAGIGLRLPDVGWTKRAGDSGLLEVEAVLGPVPQITRLVVKGGGLEAEGAITLATGGGLQEARFDPVRLNGWLTGAVTLTGRGAGRAPDVAVTGGTVDLRRFEAPAGGRQGGGQGQAPGALSLSLDRLIVTDGIALTGFRGDLSQRGGLNGSFRASINGAAPVSGAVVPSRHGTAVRLQSADAGAALRAAGIFKSAGGGALDLRLTPQAQKGVYIGRADIAQVRVRDANVLAELLSAISVVGLLEQLNGEGIAFSTVEADFLIAPGAIEITQGSAMGASLGVSLAGLYGTQSKRLALQGVVSPIYLVNGIGAVLTRPGEGVFGFNYALTGTADAPQVSVNPLSILTPGMFREIFRRPAPMLPRSN</sequence>
<dbReference type="Proteomes" id="UP000297741">
    <property type="component" value="Unassembled WGS sequence"/>
</dbReference>
<organism evidence="3 4">
    <name type="scientific">Pseudotabrizicola sediminis</name>
    <dbReference type="NCBI Taxonomy" id="2486418"/>
    <lineage>
        <taxon>Bacteria</taxon>
        <taxon>Pseudomonadati</taxon>
        <taxon>Pseudomonadota</taxon>
        <taxon>Alphaproteobacteria</taxon>
        <taxon>Rhodobacterales</taxon>
        <taxon>Paracoccaceae</taxon>
        <taxon>Pseudotabrizicola</taxon>
    </lineage>
</organism>
<gene>
    <name evidence="3" type="ORF">EEB11_01185</name>
</gene>
<proteinExistence type="predicted"/>
<feature type="transmembrane region" description="Helical" evidence="2">
    <location>
        <begin position="38"/>
        <end position="59"/>
    </location>
</feature>
<protein>
    <recommendedName>
        <fullName evidence="5">DUF3971 domain-containing protein</fullName>
    </recommendedName>
</protein>
<feature type="region of interest" description="Disordered" evidence="1">
    <location>
        <begin position="1"/>
        <end position="31"/>
    </location>
</feature>
<evidence type="ECO:0000256" key="2">
    <source>
        <dbReference type="SAM" id="Phobius"/>
    </source>
</evidence>
<evidence type="ECO:0000256" key="1">
    <source>
        <dbReference type="SAM" id="MobiDB-lite"/>
    </source>
</evidence>